<dbReference type="AlphaFoldDB" id="A0A848CYT3"/>
<dbReference type="NCBIfam" id="TIGR01071">
    <property type="entry name" value="rplO_bact"/>
    <property type="match status" value="1"/>
</dbReference>
<feature type="region of interest" description="Disordered" evidence="7">
    <location>
        <begin position="1"/>
        <end position="62"/>
    </location>
</feature>
<protein>
    <recommendedName>
        <fullName evidence="5">Large ribosomal subunit protein uL15</fullName>
    </recommendedName>
</protein>
<gene>
    <name evidence="5 9" type="primary">rplO</name>
    <name evidence="9" type="ORF">HF838_15570</name>
</gene>
<dbReference type="PROSITE" id="PS00475">
    <property type="entry name" value="RIBOSOMAL_L15"/>
    <property type="match status" value="1"/>
</dbReference>
<evidence type="ECO:0000259" key="8">
    <source>
        <dbReference type="Pfam" id="PF00828"/>
    </source>
</evidence>
<dbReference type="GO" id="GO:0003735">
    <property type="term" value="F:structural constituent of ribosome"/>
    <property type="evidence" value="ECO:0007669"/>
    <property type="project" value="InterPro"/>
</dbReference>
<sequence length="146" mass="15764">MKLHEIKPAEGSRHTRKRVGRGIGSGNGKTAGRGHKGQNARSGGGVRPGFEGGQNPLYRRLPKRGFTNPNRKVYAVINLDRLNQFEEGTVVTPEVLLEVGVIKNARDGVKILGNGELNVKLTVQAQKFSQSAVEKIEALGGKTEVI</sequence>
<dbReference type="InterPro" id="IPR021131">
    <property type="entry name" value="Ribosomal_uL15/eL18"/>
</dbReference>
<accession>A0A848CYT3</accession>
<evidence type="ECO:0000256" key="6">
    <source>
        <dbReference type="RuleBase" id="RU003888"/>
    </source>
</evidence>
<dbReference type="GO" id="GO:0019843">
    <property type="term" value="F:rRNA binding"/>
    <property type="evidence" value="ECO:0007669"/>
    <property type="project" value="UniProtKB-UniRule"/>
</dbReference>
<dbReference type="Pfam" id="PF00828">
    <property type="entry name" value="Ribosomal_L27A"/>
    <property type="match status" value="1"/>
</dbReference>
<feature type="compositionally biased region" description="Basic and acidic residues" evidence="7">
    <location>
        <begin position="1"/>
        <end position="13"/>
    </location>
</feature>
<dbReference type="RefSeq" id="WP_021624746.1">
    <property type="nucleotide sequence ID" value="NZ_CABKST010000271.1"/>
</dbReference>
<dbReference type="EMBL" id="JABAGO010000032">
    <property type="protein sequence ID" value="NME99659.1"/>
    <property type="molecule type" value="Genomic_DNA"/>
</dbReference>
<feature type="compositionally biased region" description="Gly residues" evidence="7">
    <location>
        <begin position="42"/>
        <end position="52"/>
    </location>
</feature>
<name>A0A848CYT3_ANEAE</name>
<evidence type="ECO:0000256" key="1">
    <source>
        <dbReference type="ARBA" id="ARBA00007320"/>
    </source>
</evidence>
<feature type="compositionally biased region" description="Gly residues" evidence="7">
    <location>
        <begin position="21"/>
        <end position="31"/>
    </location>
</feature>
<keyword evidence="5" id="KW-0694">RNA-binding</keyword>
<dbReference type="HAMAP" id="MF_01341">
    <property type="entry name" value="Ribosomal_uL15"/>
    <property type="match status" value="1"/>
</dbReference>
<comment type="caution">
    <text evidence="9">The sequence shown here is derived from an EMBL/GenBank/DDBJ whole genome shotgun (WGS) entry which is preliminary data.</text>
</comment>
<feature type="domain" description="Large ribosomal subunit protein uL15/eL18" evidence="8">
    <location>
        <begin position="76"/>
        <end position="143"/>
    </location>
</feature>
<evidence type="ECO:0000256" key="3">
    <source>
        <dbReference type="ARBA" id="ARBA00022980"/>
    </source>
</evidence>
<comment type="function">
    <text evidence="5">Binds to the 23S rRNA.</text>
</comment>
<dbReference type="GO" id="GO:0006412">
    <property type="term" value="P:translation"/>
    <property type="evidence" value="ECO:0007669"/>
    <property type="project" value="UniProtKB-UniRule"/>
</dbReference>
<dbReference type="GeneID" id="92841678"/>
<organism evidence="9 10">
    <name type="scientific">Aneurinibacillus aneurinilyticus</name>
    <name type="common">Bacillus aneurinolyticus</name>
    <dbReference type="NCBI Taxonomy" id="1391"/>
    <lineage>
        <taxon>Bacteria</taxon>
        <taxon>Bacillati</taxon>
        <taxon>Bacillota</taxon>
        <taxon>Bacilli</taxon>
        <taxon>Bacillales</taxon>
        <taxon>Paenibacillaceae</taxon>
        <taxon>Aneurinibacillus group</taxon>
        <taxon>Aneurinibacillus</taxon>
    </lineage>
</organism>
<dbReference type="GO" id="GO:0022625">
    <property type="term" value="C:cytosolic large ribosomal subunit"/>
    <property type="evidence" value="ECO:0007669"/>
    <property type="project" value="TreeGrafter"/>
</dbReference>
<evidence type="ECO:0000313" key="10">
    <source>
        <dbReference type="Proteomes" id="UP000561326"/>
    </source>
</evidence>
<comment type="similarity">
    <text evidence="1 5 6">Belongs to the universal ribosomal protein uL15 family.</text>
</comment>
<dbReference type="Proteomes" id="UP000561326">
    <property type="component" value="Unassembled WGS sequence"/>
</dbReference>
<proteinExistence type="inferred from homology"/>
<evidence type="ECO:0000256" key="2">
    <source>
        <dbReference type="ARBA" id="ARBA00022730"/>
    </source>
</evidence>
<keyword evidence="3 5" id="KW-0689">Ribosomal protein</keyword>
<evidence type="ECO:0000256" key="5">
    <source>
        <dbReference type="HAMAP-Rule" id="MF_01341"/>
    </source>
</evidence>
<dbReference type="InterPro" id="IPR036227">
    <property type="entry name" value="Ribosomal_uL15/eL18_sf"/>
</dbReference>
<evidence type="ECO:0000313" key="9">
    <source>
        <dbReference type="EMBL" id="NME99659.1"/>
    </source>
</evidence>
<comment type="subunit">
    <text evidence="5">Part of the 50S ribosomal subunit.</text>
</comment>
<dbReference type="SUPFAM" id="SSF52080">
    <property type="entry name" value="Ribosomal proteins L15p and L18e"/>
    <property type="match status" value="1"/>
</dbReference>
<dbReference type="OrthoDB" id="9810293at2"/>
<dbReference type="InterPro" id="IPR005749">
    <property type="entry name" value="Ribosomal_uL15_bac-type"/>
</dbReference>
<keyword evidence="4 5" id="KW-0687">Ribonucleoprotein</keyword>
<dbReference type="Gene3D" id="3.100.10.10">
    <property type="match status" value="1"/>
</dbReference>
<dbReference type="InterPro" id="IPR001196">
    <property type="entry name" value="Ribosomal_uL15_CS"/>
</dbReference>
<dbReference type="PANTHER" id="PTHR12934">
    <property type="entry name" value="50S RIBOSOMAL PROTEIN L15"/>
    <property type="match status" value="1"/>
</dbReference>
<reference evidence="9 10" key="1">
    <citation type="submission" date="2020-04" db="EMBL/GenBank/DDBJ databases">
        <authorList>
            <person name="Hitch T.C.A."/>
            <person name="Wylensek D."/>
            <person name="Clavel T."/>
        </authorList>
    </citation>
    <scope>NUCLEOTIDE SEQUENCE [LARGE SCALE GENOMIC DNA]</scope>
    <source>
        <strain evidence="9 10">WB01_D5_05</strain>
    </source>
</reference>
<dbReference type="PANTHER" id="PTHR12934:SF11">
    <property type="entry name" value="LARGE RIBOSOMAL SUBUNIT PROTEIN UL15M"/>
    <property type="match status" value="1"/>
</dbReference>
<dbReference type="InterPro" id="IPR030878">
    <property type="entry name" value="Ribosomal_uL15"/>
</dbReference>
<evidence type="ECO:0000256" key="7">
    <source>
        <dbReference type="SAM" id="MobiDB-lite"/>
    </source>
</evidence>
<keyword evidence="2 5" id="KW-0699">rRNA-binding</keyword>
<evidence type="ECO:0000256" key="4">
    <source>
        <dbReference type="ARBA" id="ARBA00023274"/>
    </source>
</evidence>